<reference evidence="1 2" key="1">
    <citation type="submission" date="2015-02" db="EMBL/GenBank/DDBJ databases">
        <title>Genome Sequencing of Rickettsiales.</title>
        <authorList>
            <person name="Daugherty S.C."/>
            <person name="Su Q."/>
            <person name="Abolude K."/>
            <person name="Beier-Sexton M."/>
            <person name="Carlyon J.A."/>
            <person name="Carter R."/>
            <person name="Day N.P."/>
            <person name="Dumler S.J."/>
            <person name="Dyachenko V."/>
            <person name="Godinez A."/>
            <person name="Kurtti T.J."/>
            <person name="Lichay M."/>
            <person name="Mullins K.E."/>
            <person name="Ott S."/>
            <person name="Pappas-Brown V."/>
            <person name="Paris D.H."/>
            <person name="Patel P."/>
            <person name="Richards A.L."/>
            <person name="Sadzewicz L."/>
            <person name="Sears K."/>
            <person name="Seidman D."/>
            <person name="Sengamalay N."/>
            <person name="Stenos J."/>
            <person name="Tallon L.J."/>
            <person name="Vincent G."/>
            <person name="Fraser C.M."/>
            <person name="Munderloh U."/>
            <person name="Dunning-Hotopp J.C."/>
        </authorList>
    </citation>
    <scope>NUCLEOTIDE SEQUENCE [LARGE SCALE GENOMIC DNA]</scope>
    <source>
        <strain evidence="1 2">Fuller</strain>
    </source>
</reference>
<evidence type="ECO:0000313" key="1">
    <source>
        <dbReference type="EMBL" id="KJV56010.1"/>
    </source>
</evidence>
<keyword evidence="1" id="KW-0808">Transferase</keyword>
<keyword evidence="2" id="KW-1185">Reference proteome</keyword>
<sequence length="51" mass="5901">MEKAFNIEMQIIQSAMNTMARYEGIKLSCDYLSTIKEVIGDNYRIQIVLTI</sequence>
<dbReference type="EMBL" id="LANP01000014">
    <property type="protein sequence ID" value="KJV56010.1"/>
    <property type="molecule type" value="Genomic_DNA"/>
</dbReference>
<dbReference type="AlphaFoldDB" id="A0A0F3MJT5"/>
<dbReference type="GO" id="GO:0016301">
    <property type="term" value="F:kinase activity"/>
    <property type="evidence" value="ECO:0007669"/>
    <property type="project" value="UniProtKB-KW"/>
</dbReference>
<proteinExistence type="predicted"/>
<gene>
    <name evidence="1" type="ORF">OCHUTO_0649</name>
</gene>
<name>A0A0F3MJT5_9RICK</name>
<evidence type="ECO:0000313" key="2">
    <source>
        <dbReference type="Proteomes" id="UP000033616"/>
    </source>
</evidence>
<comment type="caution">
    <text evidence="1">The sequence shown here is derived from an EMBL/GenBank/DDBJ whole genome shotgun (WGS) entry which is preliminary data.</text>
</comment>
<accession>A0A0F3MJT5</accession>
<dbReference type="Proteomes" id="UP000033616">
    <property type="component" value="Unassembled WGS sequence"/>
</dbReference>
<dbReference type="PATRIC" id="fig|1359168.3.peg.256"/>
<protein>
    <submittedName>
        <fullName evidence="1">Putative signal transduction histidine kinase domain protein</fullName>
    </submittedName>
</protein>
<keyword evidence="1" id="KW-0418">Kinase</keyword>
<organism evidence="1 2">
    <name type="scientific">Orientia chuto str. Dubai</name>
    <dbReference type="NCBI Taxonomy" id="1359168"/>
    <lineage>
        <taxon>Bacteria</taxon>
        <taxon>Pseudomonadati</taxon>
        <taxon>Pseudomonadota</taxon>
        <taxon>Alphaproteobacteria</taxon>
        <taxon>Rickettsiales</taxon>
        <taxon>Rickettsiaceae</taxon>
        <taxon>Rickettsieae</taxon>
        <taxon>Orientia</taxon>
    </lineage>
</organism>